<feature type="domain" description="HTH cro/C1-type" evidence="5">
    <location>
        <begin position="21"/>
        <end position="81"/>
    </location>
</feature>
<dbReference type="EMBL" id="CP126970">
    <property type="protein sequence ID" value="WIM71443.1"/>
    <property type="molecule type" value="Genomic_DNA"/>
</dbReference>
<dbReference type="SMART" id="SM00530">
    <property type="entry name" value="HTH_XRE"/>
    <property type="match status" value="1"/>
</dbReference>
<evidence type="ECO:0000313" key="7">
    <source>
        <dbReference type="Proteomes" id="UP001238805"/>
    </source>
</evidence>
<feature type="region of interest" description="Disordered" evidence="4">
    <location>
        <begin position="126"/>
        <end position="148"/>
    </location>
</feature>
<dbReference type="InterPro" id="IPR050807">
    <property type="entry name" value="TransReg_Diox_bact_type"/>
</dbReference>
<reference evidence="6 7" key="1">
    <citation type="submission" date="2023-05" db="EMBL/GenBank/DDBJ databases">
        <title>Corynebacterium suedekumii sp. nov. and Corynebacterium breve sp. nov. isolated from raw cow's milk.</title>
        <authorList>
            <person name="Baer M.K."/>
            <person name="Mehl L."/>
            <person name="Hellmuth R."/>
            <person name="Marke G."/>
            <person name="Lipski A."/>
        </authorList>
    </citation>
    <scope>NUCLEOTIDE SEQUENCE [LARGE SCALE GENOMIC DNA]</scope>
    <source>
        <strain evidence="6 7">LM112</strain>
    </source>
</reference>
<keyword evidence="2" id="KW-0238">DNA-binding</keyword>
<dbReference type="InterPro" id="IPR010982">
    <property type="entry name" value="Lambda_DNA-bd_dom_sf"/>
</dbReference>
<evidence type="ECO:0000256" key="1">
    <source>
        <dbReference type="ARBA" id="ARBA00023015"/>
    </source>
</evidence>
<keyword evidence="3" id="KW-0804">Transcription</keyword>
<dbReference type="RefSeq" id="WP_284876014.1">
    <property type="nucleotide sequence ID" value="NZ_CP126970.1"/>
</dbReference>
<evidence type="ECO:0000256" key="3">
    <source>
        <dbReference type="ARBA" id="ARBA00023163"/>
    </source>
</evidence>
<evidence type="ECO:0000256" key="2">
    <source>
        <dbReference type="ARBA" id="ARBA00023125"/>
    </source>
</evidence>
<dbReference type="PANTHER" id="PTHR46797">
    <property type="entry name" value="HTH-TYPE TRANSCRIPTIONAL REGULATOR"/>
    <property type="match status" value="1"/>
</dbReference>
<dbReference type="CDD" id="cd00093">
    <property type="entry name" value="HTH_XRE"/>
    <property type="match status" value="1"/>
</dbReference>
<gene>
    <name evidence="6" type="ORF">QP029_06620</name>
</gene>
<name>A0ABY8VPK8_9CORY</name>
<evidence type="ECO:0000259" key="5">
    <source>
        <dbReference type="PROSITE" id="PS50943"/>
    </source>
</evidence>
<accession>A0ABY8VPK8</accession>
<proteinExistence type="predicted"/>
<sequence>MRRGNESGSWPSYGHRLGANLRDLREMRGLTQEQLAEMVGMARNTISNIERNENNNGSPADPRLSTIYRLAAALDVPPAVLLPAGDRRVADICVATGLGIQLEWPASEEDTQPFIAAAQWAYLDPDGPASPRPVVARETDGGGPTGEA</sequence>
<evidence type="ECO:0000256" key="4">
    <source>
        <dbReference type="SAM" id="MobiDB-lite"/>
    </source>
</evidence>
<protein>
    <submittedName>
        <fullName evidence="6">Helix-turn-helix transcriptional regulator</fullName>
    </submittedName>
</protein>
<keyword evidence="1" id="KW-0805">Transcription regulation</keyword>
<evidence type="ECO:0000313" key="6">
    <source>
        <dbReference type="EMBL" id="WIM71443.1"/>
    </source>
</evidence>
<keyword evidence="7" id="KW-1185">Reference proteome</keyword>
<dbReference type="Pfam" id="PF01381">
    <property type="entry name" value="HTH_3"/>
    <property type="match status" value="1"/>
</dbReference>
<dbReference type="InterPro" id="IPR001387">
    <property type="entry name" value="Cro/C1-type_HTH"/>
</dbReference>
<dbReference type="PROSITE" id="PS50943">
    <property type="entry name" value="HTH_CROC1"/>
    <property type="match status" value="1"/>
</dbReference>
<dbReference type="SUPFAM" id="SSF47413">
    <property type="entry name" value="lambda repressor-like DNA-binding domains"/>
    <property type="match status" value="1"/>
</dbReference>
<dbReference type="Proteomes" id="UP001238805">
    <property type="component" value="Chromosome"/>
</dbReference>
<dbReference type="Gene3D" id="1.10.260.40">
    <property type="entry name" value="lambda repressor-like DNA-binding domains"/>
    <property type="match status" value="1"/>
</dbReference>
<dbReference type="PANTHER" id="PTHR46797:SF23">
    <property type="entry name" value="HTH-TYPE TRANSCRIPTIONAL REGULATOR SUTR"/>
    <property type="match status" value="1"/>
</dbReference>
<organism evidence="6 7">
    <name type="scientific">Corynebacterium suedekumii</name>
    <dbReference type="NCBI Taxonomy" id="3049801"/>
    <lineage>
        <taxon>Bacteria</taxon>
        <taxon>Bacillati</taxon>
        <taxon>Actinomycetota</taxon>
        <taxon>Actinomycetes</taxon>
        <taxon>Mycobacteriales</taxon>
        <taxon>Corynebacteriaceae</taxon>
        <taxon>Corynebacterium</taxon>
    </lineage>
</organism>